<dbReference type="FunFam" id="3.30.710.10:FF:000271">
    <property type="entry name" value="BTB-V protein domain"/>
    <property type="match status" value="1"/>
</dbReference>
<keyword evidence="2" id="KW-0539">Nucleus</keyword>
<dbReference type="Gene3D" id="3.30.710.10">
    <property type="entry name" value="Potassium Channel Kv1.1, Chain A"/>
    <property type="match status" value="1"/>
</dbReference>
<dbReference type="PROSITE" id="PS50097">
    <property type="entry name" value="BTB"/>
    <property type="match status" value="1"/>
</dbReference>
<reference evidence="5" key="1">
    <citation type="submission" date="2022-01" db="EMBL/GenBank/DDBJ databases">
        <authorList>
            <person name="King R."/>
        </authorList>
    </citation>
    <scope>NUCLEOTIDE SEQUENCE</scope>
</reference>
<dbReference type="GO" id="GO:0006357">
    <property type="term" value="P:regulation of transcription by RNA polymerase II"/>
    <property type="evidence" value="ECO:0007669"/>
    <property type="project" value="TreeGrafter"/>
</dbReference>
<dbReference type="SUPFAM" id="SSF54695">
    <property type="entry name" value="POZ domain"/>
    <property type="match status" value="1"/>
</dbReference>
<dbReference type="SMART" id="SM00225">
    <property type="entry name" value="BTB"/>
    <property type="match status" value="1"/>
</dbReference>
<dbReference type="EMBL" id="OV651818">
    <property type="protein sequence ID" value="CAH1111934.1"/>
    <property type="molecule type" value="Genomic_DNA"/>
</dbReference>
<feature type="compositionally biased region" description="Polar residues" evidence="3">
    <location>
        <begin position="146"/>
        <end position="159"/>
    </location>
</feature>
<feature type="region of interest" description="Disordered" evidence="3">
    <location>
        <begin position="135"/>
        <end position="211"/>
    </location>
</feature>
<dbReference type="PANTHER" id="PTHR23110">
    <property type="entry name" value="BTB DOMAIN TRANSCRIPTION FACTOR"/>
    <property type="match status" value="1"/>
</dbReference>
<evidence type="ECO:0000256" key="1">
    <source>
        <dbReference type="ARBA" id="ARBA00004123"/>
    </source>
</evidence>
<dbReference type="OrthoDB" id="7956040at2759"/>
<dbReference type="CDD" id="cd18315">
    <property type="entry name" value="BTB_POZ_BAB-like"/>
    <property type="match status" value="1"/>
</dbReference>
<evidence type="ECO:0000256" key="2">
    <source>
        <dbReference type="ARBA" id="ARBA00023242"/>
    </source>
</evidence>
<dbReference type="InterPro" id="IPR011333">
    <property type="entry name" value="SKP1/BTB/POZ_sf"/>
</dbReference>
<organism evidence="5 6">
    <name type="scientific">Psylliodes chrysocephalus</name>
    <dbReference type="NCBI Taxonomy" id="3402493"/>
    <lineage>
        <taxon>Eukaryota</taxon>
        <taxon>Metazoa</taxon>
        <taxon>Ecdysozoa</taxon>
        <taxon>Arthropoda</taxon>
        <taxon>Hexapoda</taxon>
        <taxon>Insecta</taxon>
        <taxon>Pterygota</taxon>
        <taxon>Neoptera</taxon>
        <taxon>Endopterygota</taxon>
        <taxon>Coleoptera</taxon>
        <taxon>Polyphaga</taxon>
        <taxon>Cucujiformia</taxon>
        <taxon>Chrysomeloidea</taxon>
        <taxon>Chrysomelidae</taxon>
        <taxon>Galerucinae</taxon>
        <taxon>Alticini</taxon>
        <taxon>Psylliodes</taxon>
    </lineage>
</organism>
<keyword evidence="6" id="KW-1185">Reference proteome</keyword>
<evidence type="ECO:0000256" key="3">
    <source>
        <dbReference type="SAM" id="MobiDB-lite"/>
    </source>
</evidence>
<dbReference type="InterPro" id="IPR051095">
    <property type="entry name" value="Dros_DevTransReg"/>
</dbReference>
<comment type="subcellular location">
    <subcellularLocation>
        <location evidence="1">Nucleus</location>
    </subcellularLocation>
</comment>
<evidence type="ECO:0000313" key="5">
    <source>
        <dbReference type="EMBL" id="CAH1111934.1"/>
    </source>
</evidence>
<protein>
    <recommendedName>
        <fullName evidence="4">BTB domain-containing protein</fullName>
    </recommendedName>
</protein>
<dbReference type="Pfam" id="PF00651">
    <property type="entry name" value="BTB"/>
    <property type="match status" value="1"/>
</dbReference>
<evidence type="ECO:0000313" key="6">
    <source>
        <dbReference type="Proteomes" id="UP001153636"/>
    </source>
</evidence>
<proteinExistence type="predicted"/>
<dbReference type="PANTHER" id="PTHR23110:SF108">
    <property type="entry name" value="LD19131P"/>
    <property type="match status" value="1"/>
</dbReference>
<sequence>MVTTPPQQFCVRWNSYQSNLQNAFPKLLTSEHFVDVTLACENEMLKCHKVVLSACSTYFEKLLLDNPCQHPIIFMKDMKFSEMQSLVDFMYKGEVNVTQDDLPSLLKSAEALQIRGLCGSDQLLNPSYFSNIKAAPTHYHQPNPPIQQHSTPIQHSTPKMGSPAPIENKLQPSQVPMNKNCDIPVKKETNPLAEGSDSGNNPSSSECDSNDGMLHIKEDIEDEVDETFFEGDPEMMDQELTEEDGTINASIKSEFSPIANVSCQYDASQGNSTRRIRRTDEELRRAAECITRGQTFQTVSDQFSIPISTIRFYMARKGILPRRKRGRACAGPMGMGGMGMSMSMPISTSYNSPASPIGPPYHIVHYKLPSLGVSKLK</sequence>
<dbReference type="Proteomes" id="UP001153636">
    <property type="component" value="Chromosome 6"/>
</dbReference>
<dbReference type="InterPro" id="IPR000210">
    <property type="entry name" value="BTB/POZ_dom"/>
</dbReference>
<gene>
    <name evidence="5" type="ORF">PSYICH_LOCUS12666</name>
</gene>
<feature type="domain" description="BTB" evidence="4">
    <location>
        <begin position="34"/>
        <end position="99"/>
    </location>
</feature>
<name>A0A9P0GFS0_9CUCU</name>
<evidence type="ECO:0000259" key="4">
    <source>
        <dbReference type="PROSITE" id="PS50097"/>
    </source>
</evidence>
<dbReference type="GO" id="GO:0005634">
    <property type="term" value="C:nucleus"/>
    <property type="evidence" value="ECO:0007669"/>
    <property type="project" value="UniProtKB-SubCell"/>
</dbReference>
<feature type="compositionally biased region" description="Polar residues" evidence="3">
    <location>
        <begin position="197"/>
        <end position="207"/>
    </location>
</feature>
<accession>A0A9P0GFS0</accession>
<dbReference type="AlphaFoldDB" id="A0A9P0GFS0"/>